<keyword evidence="11" id="KW-0456">Lyase</keyword>
<dbReference type="CDD" id="cd09087">
    <property type="entry name" value="Ape1-like_AP-endo"/>
    <property type="match status" value="1"/>
</dbReference>
<dbReference type="NCBIfam" id="TIGR00633">
    <property type="entry name" value="xth"/>
    <property type="match status" value="1"/>
</dbReference>
<dbReference type="GO" id="GO:0016829">
    <property type="term" value="F:lyase activity"/>
    <property type="evidence" value="ECO:0007669"/>
    <property type="project" value="UniProtKB-KW"/>
</dbReference>
<dbReference type="GO" id="GO:0006284">
    <property type="term" value="P:base-excision repair"/>
    <property type="evidence" value="ECO:0007669"/>
    <property type="project" value="TreeGrafter"/>
</dbReference>
<evidence type="ECO:0000256" key="6">
    <source>
        <dbReference type="PIRSR" id="PIRSR604808-2"/>
    </source>
</evidence>
<feature type="active site" description="Proton donor/acceptor" evidence="5">
    <location>
        <position position="508"/>
    </location>
</feature>
<feature type="binding site" evidence="6">
    <location>
        <position position="399"/>
    </location>
    <ligand>
        <name>Mg(2+)</name>
        <dbReference type="ChEBI" id="CHEBI:18420"/>
        <label>1</label>
    </ligand>
</feature>
<feature type="site" description="Interaction with DNA substrate" evidence="7">
    <location>
        <position position="607"/>
    </location>
</feature>
<comment type="caution">
    <text evidence="11">The sequence shown here is derived from an EMBL/GenBank/DDBJ whole genome shotgun (WGS) entry which is preliminary data.</text>
</comment>
<feature type="site" description="Important for catalytic activity" evidence="7">
    <location>
        <position position="581"/>
    </location>
</feature>
<dbReference type="EC" id="3.1.-.-" evidence="8"/>
<dbReference type="GO" id="GO:0046872">
    <property type="term" value="F:metal ion binding"/>
    <property type="evidence" value="ECO:0007669"/>
    <property type="project" value="UniProtKB-KW"/>
</dbReference>
<feature type="region of interest" description="Disordered" evidence="9">
    <location>
        <begin position="623"/>
        <end position="693"/>
    </location>
</feature>
<dbReference type="GO" id="GO:0003906">
    <property type="term" value="F:DNA-(apurinic or apyrimidinic site) endonuclease activity"/>
    <property type="evidence" value="ECO:0007669"/>
    <property type="project" value="TreeGrafter"/>
</dbReference>
<reference evidence="11" key="1">
    <citation type="submission" date="2022-08" db="EMBL/GenBank/DDBJ databases">
        <title>Novel sulphate-reducing endosymbionts in the free-living metamonad Anaeramoeba.</title>
        <authorList>
            <person name="Jerlstrom-Hultqvist J."/>
            <person name="Cepicka I."/>
            <person name="Gallot-Lavallee L."/>
            <person name="Salas-Leiva D."/>
            <person name="Curtis B.A."/>
            <person name="Zahonova K."/>
            <person name="Pipaliya S."/>
            <person name="Dacks J."/>
            <person name="Roger A.J."/>
        </authorList>
    </citation>
    <scope>NUCLEOTIDE SEQUENCE</scope>
    <source>
        <strain evidence="11">Busselton2</strain>
    </source>
</reference>
<evidence type="ECO:0000256" key="1">
    <source>
        <dbReference type="ARBA" id="ARBA00007092"/>
    </source>
</evidence>
<feature type="site" description="Transition state stabilizer" evidence="7">
    <location>
        <position position="510"/>
    </location>
</feature>
<feature type="compositionally biased region" description="Basic residues" evidence="9">
    <location>
        <begin position="652"/>
        <end position="693"/>
    </location>
</feature>
<gene>
    <name evidence="11" type="ORF">M0812_19393</name>
</gene>
<dbReference type="InterPro" id="IPR011333">
    <property type="entry name" value="SKP1/BTB/POZ_sf"/>
</dbReference>
<evidence type="ECO:0000256" key="4">
    <source>
        <dbReference type="ARBA" id="ARBA00022842"/>
    </source>
</evidence>
<proteinExistence type="inferred from homology"/>
<feature type="binding site" evidence="6">
    <location>
        <position position="606"/>
    </location>
    <ligand>
        <name>Mg(2+)</name>
        <dbReference type="ChEBI" id="CHEBI:18420"/>
        <label>1</label>
    </ligand>
</feature>
<evidence type="ECO:0000256" key="7">
    <source>
        <dbReference type="PIRSR" id="PIRSR604808-3"/>
    </source>
</evidence>
<dbReference type="AlphaFoldDB" id="A0AAV7Z3D7"/>
<dbReference type="Gene3D" id="3.30.710.10">
    <property type="entry name" value="Potassium Channel Kv1.1, Chain A"/>
    <property type="match status" value="1"/>
</dbReference>
<evidence type="ECO:0000313" key="12">
    <source>
        <dbReference type="Proteomes" id="UP001146793"/>
    </source>
</evidence>
<feature type="region of interest" description="Disordered" evidence="9">
    <location>
        <begin position="323"/>
        <end position="355"/>
    </location>
</feature>
<evidence type="ECO:0000313" key="11">
    <source>
        <dbReference type="EMBL" id="KAJ3435651.1"/>
    </source>
</evidence>
<organism evidence="11 12">
    <name type="scientific">Anaeramoeba flamelloides</name>
    <dbReference type="NCBI Taxonomy" id="1746091"/>
    <lineage>
        <taxon>Eukaryota</taxon>
        <taxon>Metamonada</taxon>
        <taxon>Anaeramoebidae</taxon>
        <taxon>Anaeramoeba</taxon>
    </lineage>
</organism>
<evidence type="ECO:0000256" key="9">
    <source>
        <dbReference type="SAM" id="MobiDB-lite"/>
    </source>
</evidence>
<feature type="compositionally biased region" description="Basic residues" evidence="9">
    <location>
        <begin position="324"/>
        <end position="342"/>
    </location>
</feature>
<dbReference type="SUPFAM" id="SSF56219">
    <property type="entry name" value="DNase I-like"/>
    <property type="match status" value="1"/>
</dbReference>
<dbReference type="Gene3D" id="3.60.10.10">
    <property type="entry name" value="Endonuclease/exonuclease/phosphatase"/>
    <property type="match status" value="1"/>
</dbReference>
<evidence type="ECO:0000256" key="3">
    <source>
        <dbReference type="ARBA" id="ARBA00022801"/>
    </source>
</evidence>
<dbReference type="PANTHER" id="PTHR22748">
    <property type="entry name" value="AP ENDONUCLEASE"/>
    <property type="match status" value="1"/>
</dbReference>
<feature type="binding site" evidence="6">
    <location>
        <position position="510"/>
    </location>
    <ligand>
        <name>Mg(2+)</name>
        <dbReference type="ChEBI" id="CHEBI:18420"/>
        <label>1</label>
    </ligand>
</feature>
<feature type="domain" description="Endonuclease/exonuclease/phosphatase" evidence="10">
    <location>
        <begin position="368"/>
        <end position="607"/>
    </location>
</feature>
<keyword evidence="2 6" id="KW-0479">Metal-binding</keyword>
<dbReference type="PANTHER" id="PTHR22748:SF6">
    <property type="entry name" value="DNA-(APURINIC OR APYRIMIDINIC SITE) ENDONUCLEASE"/>
    <property type="match status" value="1"/>
</dbReference>
<dbReference type="InterPro" id="IPR005135">
    <property type="entry name" value="Endo/exonuclease/phosphatase"/>
</dbReference>
<keyword evidence="3" id="KW-0378">Hydrolase</keyword>
<keyword evidence="8" id="KW-0227">DNA damage</keyword>
<sequence length="693" mass="80827">MKKFKEDEKYQCFSYDKLQFRLSKQKVQKNTLYKIYSSPNIAFVCGGFSRVLILTKDQKLYTKSIQNCLFNRGSFSLTLAITAENQVYVLGQESRGLPKYIGSSAIVKVDRSILPKNKKFLISSSWSAFLLCLQHLSPSCNNGNDLDYTNSDFLILLERGKFSDHTLTSKDYKKIKILKLFVKCRINRDIQQIEKILKQYYANEIKIFLKWVYSGQIENFSLIQEICEKLELVNFSQKSLLEDIKSLYENEDSKNFNLLVNKDGGGSKEKSKEKEQDYEEIPVHKFILYARSCLFREMFDQIDIKSNSVTDYSAEKYKIDMSSKKKTKKQEKKGAQKKKKLNDKKEKDSSTETKALPYTSMPDQIKIASYNVNGIRAAIRKGLPDEIEGMGCDFICIQETKANATICEFPNYVSYWNHCSTKKGYSGTAIFSKYEPITVKYGIESKAHDQEGRVITLEFPNFFLVNSYVPNSGRKFVRLDYRVDEWDRAMEKYLKKLDKEKVVIWCGDLNVGRLDIDVHNPKTCKRSAGFSPRERESFEKLRKKVNLVDSYRDLYPNKEKAYTYWSLMRQCKQKDVGWRLDYFMVSDRANGNVVDNEILKQVNCSDHCPIVLTWKNEKPIKLERNNTDGEDNDEDENEEVESEDDEIEQKKKEKSKKKKKSPKKKTTKKKTTKKKTPKKKTTKKKKSSKKKKN</sequence>
<dbReference type="NCBIfam" id="TIGR00195">
    <property type="entry name" value="exoDNase_III"/>
    <property type="match status" value="1"/>
</dbReference>
<feature type="compositionally biased region" description="Acidic residues" evidence="9">
    <location>
        <begin position="628"/>
        <end position="647"/>
    </location>
</feature>
<comment type="cofactor">
    <cofactor evidence="6 8">
        <name>Mg(2+)</name>
        <dbReference type="ChEBI" id="CHEBI:18420"/>
    </cofactor>
    <cofactor evidence="6 8">
        <name>Mn(2+)</name>
        <dbReference type="ChEBI" id="CHEBI:29035"/>
    </cofactor>
    <text evidence="6 8">Probably binds two magnesium or manganese ions per subunit.</text>
</comment>
<dbReference type="PROSITE" id="PS51435">
    <property type="entry name" value="AP_NUCLEASE_F1_4"/>
    <property type="match status" value="1"/>
</dbReference>
<feature type="active site" description="Proton acceptor" evidence="5">
    <location>
        <position position="607"/>
    </location>
</feature>
<evidence type="ECO:0000256" key="2">
    <source>
        <dbReference type="ARBA" id="ARBA00022723"/>
    </source>
</evidence>
<dbReference type="InterPro" id="IPR036691">
    <property type="entry name" value="Endo/exonu/phosph_ase_sf"/>
</dbReference>
<keyword evidence="8" id="KW-0234">DNA repair</keyword>
<name>A0AAV7Z3D7_9EUKA</name>
<evidence type="ECO:0000256" key="5">
    <source>
        <dbReference type="PIRSR" id="PIRSR604808-1"/>
    </source>
</evidence>
<keyword evidence="4 6" id="KW-0460">Magnesium</keyword>
<feature type="binding site" evidence="6">
    <location>
        <position position="371"/>
    </location>
    <ligand>
        <name>Mg(2+)</name>
        <dbReference type="ChEBI" id="CHEBI:18420"/>
        <label>1</label>
    </ligand>
</feature>
<dbReference type="Proteomes" id="UP001146793">
    <property type="component" value="Unassembled WGS sequence"/>
</dbReference>
<feature type="binding site" evidence="6">
    <location>
        <position position="508"/>
    </location>
    <ligand>
        <name>Mg(2+)</name>
        <dbReference type="ChEBI" id="CHEBI:18420"/>
        <label>1</label>
    </ligand>
</feature>
<dbReference type="GO" id="GO:0008311">
    <property type="term" value="F:double-stranded DNA 3'-5' DNA exonuclease activity"/>
    <property type="evidence" value="ECO:0007669"/>
    <property type="project" value="TreeGrafter"/>
</dbReference>
<protein>
    <recommendedName>
        <fullName evidence="8">DNA-(apurinic or apyrimidinic site) endonuclease</fullName>
        <ecNumber evidence="8">3.1.-.-</ecNumber>
    </recommendedName>
</protein>
<feature type="active site" evidence="5">
    <location>
        <position position="468"/>
    </location>
</feature>
<comment type="similarity">
    <text evidence="1 8">Belongs to the DNA repair enzymes AP/ExoA family.</text>
</comment>
<dbReference type="InterPro" id="IPR004808">
    <property type="entry name" value="AP_endonuc_1"/>
</dbReference>
<keyword evidence="6" id="KW-0464">Manganese</keyword>
<dbReference type="EMBL" id="JANTQA010000038">
    <property type="protein sequence ID" value="KAJ3435651.1"/>
    <property type="molecule type" value="Genomic_DNA"/>
</dbReference>
<dbReference type="CDD" id="cd18186">
    <property type="entry name" value="BTB_POZ_ZBTB_KLHL-like"/>
    <property type="match status" value="1"/>
</dbReference>
<feature type="binding site" evidence="6">
    <location>
        <position position="607"/>
    </location>
    <ligand>
        <name>Mg(2+)</name>
        <dbReference type="ChEBI" id="CHEBI:18420"/>
        <label>1</label>
    </ligand>
</feature>
<dbReference type="GO" id="GO:0005634">
    <property type="term" value="C:nucleus"/>
    <property type="evidence" value="ECO:0007669"/>
    <property type="project" value="TreeGrafter"/>
</dbReference>
<dbReference type="Pfam" id="PF03372">
    <property type="entry name" value="Exo_endo_phos"/>
    <property type="match status" value="1"/>
</dbReference>
<evidence type="ECO:0000256" key="8">
    <source>
        <dbReference type="RuleBase" id="RU362131"/>
    </source>
</evidence>
<accession>A0AAV7Z3D7</accession>
<evidence type="ECO:0000259" key="10">
    <source>
        <dbReference type="Pfam" id="PF03372"/>
    </source>
</evidence>
<dbReference type="GO" id="GO:0008081">
    <property type="term" value="F:phosphoric diester hydrolase activity"/>
    <property type="evidence" value="ECO:0007669"/>
    <property type="project" value="TreeGrafter"/>
</dbReference>